<keyword evidence="8" id="KW-1185">Reference proteome</keyword>
<comment type="caution">
    <text evidence="7">The sequence shown here is derived from an EMBL/GenBank/DDBJ whole genome shotgun (WGS) entry which is preliminary data.</text>
</comment>
<evidence type="ECO:0000256" key="4">
    <source>
        <dbReference type="ARBA" id="ARBA00023163"/>
    </source>
</evidence>
<dbReference type="SUPFAM" id="SSF46689">
    <property type="entry name" value="Homeodomain-like"/>
    <property type="match status" value="1"/>
</dbReference>
<organism evidence="7 8">
    <name type="scientific">Microbacterium marinilacus</name>
    <dbReference type="NCBI Taxonomy" id="415209"/>
    <lineage>
        <taxon>Bacteria</taxon>
        <taxon>Bacillati</taxon>
        <taxon>Actinomycetota</taxon>
        <taxon>Actinomycetes</taxon>
        <taxon>Micrococcales</taxon>
        <taxon>Microbacteriaceae</taxon>
        <taxon>Microbacterium</taxon>
    </lineage>
</organism>
<gene>
    <name evidence="7" type="ORF">GCM10022202_10400</name>
</gene>
<dbReference type="PROSITE" id="PS50977">
    <property type="entry name" value="HTH_TETR_2"/>
    <property type="match status" value="1"/>
</dbReference>
<dbReference type="Gene3D" id="1.10.357.10">
    <property type="entry name" value="Tetracycline Repressor, domain 2"/>
    <property type="match status" value="1"/>
</dbReference>
<dbReference type="PRINTS" id="PR00455">
    <property type="entry name" value="HTHTETR"/>
</dbReference>
<dbReference type="SUPFAM" id="SSF48498">
    <property type="entry name" value="Tetracyclin repressor-like, C-terminal domain"/>
    <property type="match status" value="1"/>
</dbReference>
<accession>A0ABP7B8W8</accession>
<proteinExistence type="predicted"/>
<dbReference type="PANTHER" id="PTHR47506:SF6">
    <property type="entry name" value="HTH-TYPE TRANSCRIPTIONAL REPRESSOR NEMR"/>
    <property type="match status" value="1"/>
</dbReference>
<dbReference type="InterPro" id="IPR001647">
    <property type="entry name" value="HTH_TetR"/>
</dbReference>
<reference evidence="8" key="1">
    <citation type="journal article" date="2019" name="Int. J. Syst. Evol. Microbiol.">
        <title>The Global Catalogue of Microorganisms (GCM) 10K type strain sequencing project: providing services to taxonomists for standard genome sequencing and annotation.</title>
        <authorList>
            <consortium name="The Broad Institute Genomics Platform"/>
            <consortium name="The Broad Institute Genome Sequencing Center for Infectious Disease"/>
            <person name="Wu L."/>
            <person name="Ma J."/>
        </authorList>
    </citation>
    <scope>NUCLEOTIDE SEQUENCE [LARGE SCALE GENOMIC DNA]</scope>
    <source>
        <strain evidence="8">JCM 16546</strain>
    </source>
</reference>
<name>A0ABP7B8W8_9MICO</name>
<dbReference type="RefSeq" id="WP_221855460.1">
    <property type="nucleotide sequence ID" value="NZ_BAAAYV010000005.1"/>
</dbReference>
<dbReference type="Pfam" id="PF13977">
    <property type="entry name" value="TetR_C_6"/>
    <property type="match status" value="1"/>
</dbReference>
<evidence type="ECO:0000256" key="1">
    <source>
        <dbReference type="ARBA" id="ARBA00022491"/>
    </source>
</evidence>
<dbReference type="InterPro" id="IPR036271">
    <property type="entry name" value="Tet_transcr_reg_TetR-rel_C_sf"/>
</dbReference>
<dbReference type="EMBL" id="BAAAYV010000005">
    <property type="protein sequence ID" value="GAA3652510.1"/>
    <property type="molecule type" value="Genomic_DNA"/>
</dbReference>
<keyword evidence="2" id="KW-0805">Transcription regulation</keyword>
<keyword evidence="3 5" id="KW-0238">DNA-binding</keyword>
<dbReference type="InterPro" id="IPR009057">
    <property type="entry name" value="Homeodomain-like_sf"/>
</dbReference>
<protein>
    <submittedName>
        <fullName evidence="7">TetR/AcrR family transcriptional regulator</fullName>
    </submittedName>
</protein>
<feature type="domain" description="HTH tetR-type" evidence="6">
    <location>
        <begin position="13"/>
        <end position="73"/>
    </location>
</feature>
<feature type="DNA-binding region" description="H-T-H motif" evidence="5">
    <location>
        <begin position="36"/>
        <end position="55"/>
    </location>
</feature>
<evidence type="ECO:0000259" key="6">
    <source>
        <dbReference type="PROSITE" id="PS50977"/>
    </source>
</evidence>
<dbReference type="Pfam" id="PF00440">
    <property type="entry name" value="TetR_N"/>
    <property type="match status" value="1"/>
</dbReference>
<evidence type="ECO:0000313" key="8">
    <source>
        <dbReference type="Proteomes" id="UP001410795"/>
    </source>
</evidence>
<dbReference type="Proteomes" id="UP001410795">
    <property type="component" value="Unassembled WGS sequence"/>
</dbReference>
<evidence type="ECO:0000313" key="7">
    <source>
        <dbReference type="EMBL" id="GAA3652510.1"/>
    </source>
</evidence>
<keyword evidence="1" id="KW-0678">Repressor</keyword>
<sequence>MSTAVRGRYAKGEERRRRILEAGVRVFASHGYRAGSIQRIADEVGISMSGLLHHFDSKAALLAAILERRDDLSRDFLDAETRKGVELLRGLVELTAYNQTVPGLVELHCTLSAEATGADHPAHAYFVDRYASVLGMLETAFRDAGAAGELAAEAAEPAEAARDVTALMDGLQVQWLLSGGAFDMAARVRAHLQRQVVVPL</sequence>
<keyword evidence="4" id="KW-0804">Transcription</keyword>
<evidence type="ECO:0000256" key="5">
    <source>
        <dbReference type="PROSITE-ProRule" id="PRU00335"/>
    </source>
</evidence>
<dbReference type="InterPro" id="IPR039538">
    <property type="entry name" value="BetI_C"/>
</dbReference>
<evidence type="ECO:0000256" key="2">
    <source>
        <dbReference type="ARBA" id="ARBA00023015"/>
    </source>
</evidence>
<dbReference type="PANTHER" id="PTHR47506">
    <property type="entry name" value="TRANSCRIPTIONAL REGULATORY PROTEIN"/>
    <property type="match status" value="1"/>
</dbReference>
<evidence type="ECO:0000256" key="3">
    <source>
        <dbReference type="ARBA" id="ARBA00023125"/>
    </source>
</evidence>